<keyword evidence="1" id="KW-0732">Signal</keyword>
<reference evidence="2 3" key="1">
    <citation type="submission" date="2014-06" db="EMBL/GenBank/DDBJ databases">
        <title>Shewanella sp. YQH10.</title>
        <authorList>
            <person name="Liu Y."/>
            <person name="Zeng R."/>
        </authorList>
    </citation>
    <scope>NUCLEOTIDE SEQUENCE [LARGE SCALE GENOMIC DNA]</scope>
    <source>
        <strain evidence="2 3">YQH10</strain>
    </source>
</reference>
<dbReference type="eggNOG" id="COG3637">
    <property type="taxonomic scope" value="Bacteria"/>
</dbReference>
<proteinExistence type="predicted"/>
<dbReference type="RefSeq" id="WP_037445711.1">
    <property type="nucleotide sequence ID" value="NZ_JPEO01000026.1"/>
</dbReference>
<accession>A0A094J9V3</accession>
<feature type="chain" id="PRO_5001900484" description="TIGR04219 family outer membrane beta-barrel protein" evidence="1">
    <location>
        <begin position="22"/>
        <end position="245"/>
    </location>
</feature>
<gene>
    <name evidence="2" type="ORF">HR45_18655</name>
</gene>
<dbReference type="Proteomes" id="UP000029264">
    <property type="component" value="Unassembled WGS sequence"/>
</dbReference>
<dbReference type="AlphaFoldDB" id="A0A094J9V3"/>
<dbReference type="STRING" id="1515746.HR45_18655"/>
<dbReference type="NCBIfam" id="TIGR04219">
    <property type="entry name" value="OMP_w_GlyGly"/>
    <property type="match status" value="1"/>
</dbReference>
<dbReference type="EMBL" id="JPEO01000026">
    <property type="protein sequence ID" value="KFZ36027.1"/>
    <property type="molecule type" value="Genomic_DNA"/>
</dbReference>
<organism evidence="2 3">
    <name type="scientific">Shewanella mangrovi</name>
    <dbReference type="NCBI Taxonomy" id="1515746"/>
    <lineage>
        <taxon>Bacteria</taxon>
        <taxon>Pseudomonadati</taxon>
        <taxon>Pseudomonadota</taxon>
        <taxon>Gammaproteobacteria</taxon>
        <taxon>Alteromonadales</taxon>
        <taxon>Shewanellaceae</taxon>
        <taxon>Shewanella</taxon>
    </lineage>
</organism>
<sequence>MKHTCLALALVSAFAATSANASTLLGFKLGGDLFWGKPTGALAELNYAEQNIDYKDAAQYSIWFNVEHPIPFLPNLRIRENHLETDGRLADADFAFQGVNYTGSVKGTADLSNTDFVLYYELFDNDILSVDVGGAYKKFSGEYRMAQDNFAGSIELDGGVYMGYASAEVSLITTGLFAYGEMLVGIDYSNIRDYQVGLGWQFDGVALDTKVRLGYRQVNFEDPSFSGVMADMRISGVTAGVEIVF</sequence>
<evidence type="ECO:0008006" key="4">
    <source>
        <dbReference type="Google" id="ProtNLM"/>
    </source>
</evidence>
<comment type="caution">
    <text evidence="2">The sequence shown here is derived from an EMBL/GenBank/DDBJ whole genome shotgun (WGS) entry which is preliminary data.</text>
</comment>
<evidence type="ECO:0000313" key="3">
    <source>
        <dbReference type="Proteomes" id="UP000029264"/>
    </source>
</evidence>
<dbReference type="InterPro" id="IPR026387">
    <property type="entry name" value="OMP_w_GlyGly"/>
</dbReference>
<evidence type="ECO:0000313" key="2">
    <source>
        <dbReference type="EMBL" id="KFZ36027.1"/>
    </source>
</evidence>
<feature type="signal peptide" evidence="1">
    <location>
        <begin position="1"/>
        <end position="21"/>
    </location>
</feature>
<protein>
    <recommendedName>
        <fullName evidence="4">TIGR04219 family outer membrane beta-barrel protein</fullName>
    </recommendedName>
</protein>
<evidence type="ECO:0000256" key="1">
    <source>
        <dbReference type="SAM" id="SignalP"/>
    </source>
</evidence>
<name>A0A094J9V3_9GAMM</name>
<dbReference type="OrthoDB" id="6708408at2"/>
<keyword evidence="3" id="KW-1185">Reference proteome</keyword>